<dbReference type="Gene3D" id="1.10.3210.10">
    <property type="entry name" value="Hypothetical protein af1432"/>
    <property type="match status" value="1"/>
</dbReference>
<reference evidence="2 3" key="1">
    <citation type="submission" date="2021-07" db="EMBL/GenBank/DDBJ databases">
        <title>Thermus aquaticus gen. n. and sp. n., a nonsporulating extreme thermophile.</title>
        <authorList>
            <person name="Hu C.-J."/>
            <person name="Li W.-J."/>
            <person name="Xian W.-D."/>
        </authorList>
    </citation>
    <scope>NUCLEOTIDE SEQUENCE [LARGE SCALE GENOMIC DNA]</scope>
    <source>
        <strain evidence="2 3">SYSU G05001</strain>
    </source>
</reference>
<evidence type="ECO:0000313" key="2">
    <source>
        <dbReference type="EMBL" id="MBW6394066.1"/>
    </source>
</evidence>
<dbReference type="Pfam" id="PF13487">
    <property type="entry name" value="HD_5"/>
    <property type="match status" value="1"/>
</dbReference>
<dbReference type="InterPro" id="IPR003607">
    <property type="entry name" value="HD/PDEase_dom"/>
</dbReference>
<dbReference type="PANTHER" id="PTHR45228:SF8">
    <property type="entry name" value="TWO-COMPONENT RESPONSE REGULATOR-RELATED"/>
    <property type="match status" value="1"/>
</dbReference>
<dbReference type="InterPro" id="IPR052020">
    <property type="entry name" value="Cyclic_di-GMP/3'3'-cGAMP_PDE"/>
</dbReference>
<dbReference type="PROSITE" id="PS51832">
    <property type="entry name" value="HD_GYP"/>
    <property type="match status" value="1"/>
</dbReference>
<dbReference type="SUPFAM" id="SSF109604">
    <property type="entry name" value="HD-domain/PDEase-like"/>
    <property type="match status" value="1"/>
</dbReference>
<dbReference type="PANTHER" id="PTHR45228">
    <property type="entry name" value="CYCLIC DI-GMP PHOSPHODIESTERASE TM_0186-RELATED"/>
    <property type="match status" value="1"/>
</dbReference>
<protein>
    <submittedName>
        <fullName evidence="2">GAF domain-containing protein</fullName>
    </submittedName>
</protein>
<dbReference type="InterPro" id="IPR029016">
    <property type="entry name" value="GAF-like_dom_sf"/>
</dbReference>
<dbReference type="Proteomes" id="UP000724268">
    <property type="component" value="Unassembled WGS sequence"/>
</dbReference>
<feature type="domain" description="HD-GYP" evidence="1">
    <location>
        <begin position="351"/>
        <end position="534"/>
    </location>
</feature>
<dbReference type="SMART" id="SM00065">
    <property type="entry name" value="GAF"/>
    <property type="match status" value="2"/>
</dbReference>
<evidence type="ECO:0000313" key="3">
    <source>
        <dbReference type="Proteomes" id="UP000724268"/>
    </source>
</evidence>
<dbReference type="Gene3D" id="3.30.450.40">
    <property type="match status" value="2"/>
</dbReference>
<proteinExistence type="predicted"/>
<dbReference type="InterPro" id="IPR003018">
    <property type="entry name" value="GAF"/>
</dbReference>
<dbReference type="EMBL" id="JAHXRS010000003">
    <property type="protein sequence ID" value="MBW6394066.1"/>
    <property type="molecule type" value="Genomic_DNA"/>
</dbReference>
<comment type="caution">
    <text evidence="2">The sequence shown here is derived from an EMBL/GenBank/DDBJ whole genome shotgun (WGS) entry which is preliminary data.</text>
</comment>
<dbReference type="InterPro" id="IPR037522">
    <property type="entry name" value="HD_GYP_dom"/>
</dbReference>
<dbReference type="SUPFAM" id="SSF55781">
    <property type="entry name" value="GAF domain-like"/>
    <property type="match status" value="2"/>
</dbReference>
<dbReference type="RefSeq" id="WP_219758853.1">
    <property type="nucleotide sequence ID" value="NZ_JAHXRS010000003.1"/>
</dbReference>
<evidence type="ECO:0000259" key="1">
    <source>
        <dbReference type="PROSITE" id="PS51832"/>
    </source>
</evidence>
<gene>
    <name evidence="2" type="ORF">KZX47_02665</name>
</gene>
<sequence length="534" mass="59167">MTPGQPEGLDGASLQVRELRRLQALAEAWRLLAPLERPEEVYRTVVETAKRATRAVSVLLFLHRPKEDALELVAAAGLSQDKVGLRLPRGKGVSWVVLEKGEPLYLADVTQDPRVIFLSGRPQPGVYLGVPLRNAAGEPFGVLSMDTAGGAGEILPEEEFWIQALAEAAGLVLGRIEALERAKAEASRAQALLELSLALEAARDPLAMAKEALETLLRLTPYHAGALYLFQEGTVRPAVIAGRYPEGFPRLYQEHPIHFGEGLLGHPRLWEGPVYVEDYARFPKALRPYAESGLRSALLVPLKPEGRRYGVLALGSFGKPVPYRLEDEGVLRMVAGRLEEALERLSHLDTLSRTREAALRALARALEYRDLETKGHTERVAELSLRLGRAVGFPDLEGLRLGAYFHDLGKLALPDRILRKPAILQAEEWRVVRTHPEVGLDILKNLPFLSKTALNVVLYHHEHWDGSGYPKGLKGEEIPLEARIFAVADVYDALLSERPYKRSWTPEEAQKELGAQAGRSLDPKLVAVFLELVR</sequence>
<dbReference type="CDD" id="cd00077">
    <property type="entry name" value="HDc"/>
    <property type="match status" value="1"/>
</dbReference>
<name>A0ABS6ZVI9_9DEIN</name>
<accession>A0ABS6ZVI9</accession>
<keyword evidence="3" id="KW-1185">Reference proteome</keyword>
<dbReference type="Pfam" id="PF13185">
    <property type="entry name" value="GAF_2"/>
    <property type="match status" value="2"/>
</dbReference>
<organism evidence="2 3">
    <name type="scientific">Thermus brevis</name>
    <dbReference type="NCBI Taxonomy" id="2862456"/>
    <lineage>
        <taxon>Bacteria</taxon>
        <taxon>Thermotogati</taxon>
        <taxon>Deinococcota</taxon>
        <taxon>Deinococci</taxon>
        <taxon>Thermales</taxon>
        <taxon>Thermaceae</taxon>
        <taxon>Thermus</taxon>
    </lineage>
</organism>
<dbReference type="SMART" id="SM00471">
    <property type="entry name" value="HDc"/>
    <property type="match status" value="1"/>
</dbReference>